<dbReference type="Proteomes" id="UP000239757">
    <property type="component" value="Unassembled WGS sequence"/>
</dbReference>
<evidence type="ECO:0000313" key="1">
    <source>
        <dbReference type="EMBL" id="PPS18985.1"/>
    </source>
</evidence>
<name>A0A2P5YTS2_GOSBA</name>
<sequence length="187" mass="20927">MTGAASPLGVTGAANSPGNFANLSLEDEEEEVVQSGVSFDNYYVASFLTSSVVNFQSIGFLFRLYHKVDVDHIEVEGPWNFNSHLLVTHRILQKKQAFVLGWDISLRAPTRQTVVLKGVWLREDDIFGVPNSKVTTIANVRINERFLKPHPYNFDDNLQRDMVENMGINEKLADVQSSSSQNKVIIG</sequence>
<dbReference type="OrthoDB" id="1743559at2759"/>
<dbReference type="EMBL" id="KZ662797">
    <property type="protein sequence ID" value="PPS18985.1"/>
    <property type="molecule type" value="Genomic_DNA"/>
</dbReference>
<evidence type="ECO:0000313" key="2">
    <source>
        <dbReference type="Proteomes" id="UP000239757"/>
    </source>
</evidence>
<reference evidence="1 2" key="1">
    <citation type="submission" date="2015-01" db="EMBL/GenBank/DDBJ databases">
        <title>Genome of allotetraploid Gossypium barbadense reveals genomic plasticity and fiber elongation in cotton evolution.</title>
        <authorList>
            <person name="Chen X."/>
            <person name="Liu X."/>
            <person name="Zhao B."/>
            <person name="Zheng H."/>
            <person name="Hu Y."/>
            <person name="Lu G."/>
            <person name="Yang C."/>
            <person name="Chen J."/>
            <person name="Shan C."/>
            <person name="Zhang L."/>
            <person name="Zhou Y."/>
            <person name="Wang L."/>
            <person name="Guo W."/>
            <person name="Bai Y."/>
            <person name="Ruan J."/>
            <person name="Shangguan X."/>
            <person name="Mao Y."/>
            <person name="Jiang J."/>
            <person name="Zhu Y."/>
            <person name="Lei J."/>
            <person name="Kang H."/>
            <person name="Chen S."/>
            <person name="He X."/>
            <person name="Wang R."/>
            <person name="Wang Y."/>
            <person name="Chen J."/>
            <person name="Wang L."/>
            <person name="Yu S."/>
            <person name="Wang B."/>
            <person name="Wei J."/>
            <person name="Song S."/>
            <person name="Lu X."/>
            <person name="Gao Z."/>
            <person name="Gu W."/>
            <person name="Deng X."/>
            <person name="Ma D."/>
            <person name="Wang S."/>
            <person name="Liang W."/>
            <person name="Fang L."/>
            <person name="Cai C."/>
            <person name="Zhu X."/>
            <person name="Zhou B."/>
            <person name="Zhang Y."/>
            <person name="Chen Z."/>
            <person name="Xu S."/>
            <person name="Zhu R."/>
            <person name="Wang S."/>
            <person name="Zhang T."/>
            <person name="Zhao G."/>
        </authorList>
    </citation>
    <scope>NUCLEOTIDE SEQUENCE [LARGE SCALE GENOMIC DNA]</scope>
    <source>
        <strain evidence="2">cv. Xinhai21</strain>
        <tissue evidence="1">Leaf</tissue>
    </source>
</reference>
<dbReference type="AlphaFoldDB" id="A0A2P5YTS2"/>
<accession>A0A2P5YTS2</accession>
<evidence type="ECO:0008006" key="3">
    <source>
        <dbReference type="Google" id="ProtNLM"/>
    </source>
</evidence>
<protein>
    <recommendedName>
        <fullName evidence="3">DUF4283 domain-containing protein</fullName>
    </recommendedName>
</protein>
<proteinExistence type="predicted"/>
<gene>
    <name evidence="1" type="ORF">GOBAR_AA01577</name>
</gene>
<organism evidence="1 2">
    <name type="scientific">Gossypium barbadense</name>
    <name type="common">Sea Island cotton</name>
    <name type="synonym">Hibiscus barbadensis</name>
    <dbReference type="NCBI Taxonomy" id="3634"/>
    <lineage>
        <taxon>Eukaryota</taxon>
        <taxon>Viridiplantae</taxon>
        <taxon>Streptophyta</taxon>
        <taxon>Embryophyta</taxon>
        <taxon>Tracheophyta</taxon>
        <taxon>Spermatophyta</taxon>
        <taxon>Magnoliopsida</taxon>
        <taxon>eudicotyledons</taxon>
        <taxon>Gunneridae</taxon>
        <taxon>Pentapetalae</taxon>
        <taxon>rosids</taxon>
        <taxon>malvids</taxon>
        <taxon>Malvales</taxon>
        <taxon>Malvaceae</taxon>
        <taxon>Malvoideae</taxon>
        <taxon>Gossypium</taxon>
    </lineage>
</organism>